<feature type="region of interest" description="Disordered" evidence="1">
    <location>
        <begin position="121"/>
        <end position="149"/>
    </location>
</feature>
<dbReference type="Proteomes" id="UP000838412">
    <property type="component" value="Chromosome 11"/>
</dbReference>
<accession>A0A8J9VJ43</accession>
<gene>
    <name evidence="2" type="primary">Hypp6217</name>
    <name evidence="2" type="ORF">BLAG_LOCUS4746</name>
</gene>
<keyword evidence="3" id="KW-1185">Reference proteome</keyword>
<evidence type="ECO:0000313" key="3">
    <source>
        <dbReference type="Proteomes" id="UP000838412"/>
    </source>
</evidence>
<organism evidence="2 3">
    <name type="scientific">Branchiostoma lanceolatum</name>
    <name type="common">Common lancelet</name>
    <name type="synonym">Amphioxus lanceolatum</name>
    <dbReference type="NCBI Taxonomy" id="7740"/>
    <lineage>
        <taxon>Eukaryota</taxon>
        <taxon>Metazoa</taxon>
        <taxon>Chordata</taxon>
        <taxon>Cephalochordata</taxon>
        <taxon>Leptocardii</taxon>
        <taxon>Amphioxiformes</taxon>
        <taxon>Branchiostomatidae</taxon>
        <taxon>Branchiostoma</taxon>
    </lineage>
</organism>
<feature type="region of interest" description="Disordered" evidence="1">
    <location>
        <begin position="1"/>
        <end position="22"/>
    </location>
</feature>
<evidence type="ECO:0000256" key="1">
    <source>
        <dbReference type="SAM" id="MobiDB-lite"/>
    </source>
</evidence>
<proteinExistence type="predicted"/>
<feature type="compositionally biased region" description="Acidic residues" evidence="1">
    <location>
        <begin position="122"/>
        <end position="134"/>
    </location>
</feature>
<dbReference type="AlphaFoldDB" id="A0A8J9VJ43"/>
<name>A0A8J9VJ43_BRALA</name>
<dbReference type="EMBL" id="OV696696">
    <property type="protein sequence ID" value="CAH1240931.1"/>
    <property type="molecule type" value="Genomic_DNA"/>
</dbReference>
<sequence length="149" mass="16108">MPTEGRGIGQASTRRRPTWAIKDDVDSSLNGLDSSLNDEDMESPVTRVGPNIAVCNLSRKLKATCAFEYEFPEKVTVDDVLTHLKTTCPHVKVACPNEGCTSYGPKGRVAVSQESLRSDVFTIDDSDDGSDSDLPDLYIPSRQSTSAGP</sequence>
<protein>
    <submittedName>
        <fullName evidence="2">Hypp6217 protein</fullName>
    </submittedName>
</protein>
<reference evidence="2" key="1">
    <citation type="submission" date="2022-01" db="EMBL/GenBank/DDBJ databases">
        <authorList>
            <person name="Braso-Vives M."/>
        </authorList>
    </citation>
    <scope>NUCLEOTIDE SEQUENCE</scope>
</reference>
<evidence type="ECO:0000313" key="2">
    <source>
        <dbReference type="EMBL" id="CAH1240931.1"/>
    </source>
</evidence>